<reference evidence="5" key="1">
    <citation type="submission" date="2018-02" db="EMBL/GenBank/DDBJ databases">
        <authorList>
            <person name="Hausmann B."/>
        </authorList>
    </citation>
    <scope>NUCLEOTIDE SEQUENCE [LARGE SCALE GENOMIC DNA]</scope>
    <source>
        <strain evidence="5">Peat soil MAG SbA1</strain>
    </source>
</reference>
<dbReference type="InterPro" id="IPR008972">
    <property type="entry name" value="Cupredoxin"/>
</dbReference>
<organism evidence="4 5">
    <name type="scientific">Candidatus Sulfotelmatobacter kueseliae</name>
    <dbReference type="NCBI Taxonomy" id="2042962"/>
    <lineage>
        <taxon>Bacteria</taxon>
        <taxon>Pseudomonadati</taxon>
        <taxon>Acidobacteriota</taxon>
        <taxon>Terriglobia</taxon>
        <taxon>Terriglobales</taxon>
        <taxon>Candidatus Korobacteraceae</taxon>
        <taxon>Candidatus Sulfotelmatobacter</taxon>
    </lineage>
</organism>
<protein>
    <recommendedName>
        <fullName evidence="3">Blue (type 1) copper domain-containing protein</fullName>
    </recommendedName>
</protein>
<gene>
    <name evidence="4" type="ORF">SBA1_1080001</name>
</gene>
<dbReference type="Proteomes" id="UP000238701">
    <property type="component" value="Unassembled WGS sequence"/>
</dbReference>
<feature type="domain" description="Blue (type 1) copper" evidence="3">
    <location>
        <begin position="39"/>
        <end position="128"/>
    </location>
</feature>
<dbReference type="GO" id="GO:0009055">
    <property type="term" value="F:electron transfer activity"/>
    <property type="evidence" value="ECO:0007669"/>
    <property type="project" value="InterPro"/>
</dbReference>
<sequence length="130" mass="14354">MVIAVCVAGWGQAPASGKVRVIEILADKDSRYRIAGERTPEISVRAGEQIVLRITARKAKSHNRDGSIHGFSLLRAKDRSKVPDWDLLLKPGTQEFTMTAPQEPGDYVVVCTVICSEDHEGMFMKFVVTP</sequence>
<keyword evidence="1" id="KW-0479">Metal-binding</keyword>
<dbReference type="Gene3D" id="2.60.40.420">
    <property type="entry name" value="Cupredoxins - blue copper proteins"/>
    <property type="match status" value="1"/>
</dbReference>
<evidence type="ECO:0000313" key="4">
    <source>
        <dbReference type="EMBL" id="SPF32654.1"/>
    </source>
</evidence>
<evidence type="ECO:0000313" key="5">
    <source>
        <dbReference type="Proteomes" id="UP000238701"/>
    </source>
</evidence>
<dbReference type="Pfam" id="PF00127">
    <property type="entry name" value="Copper-bind"/>
    <property type="match status" value="1"/>
</dbReference>
<proteinExistence type="predicted"/>
<dbReference type="AlphaFoldDB" id="A0A2U3JYZ0"/>
<evidence type="ECO:0000256" key="1">
    <source>
        <dbReference type="ARBA" id="ARBA00022723"/>
    </source>
</evidence>
<evidence type="ECO:0000256" key="2">
    <source>
        <dbReference type="ARBA" id="ARBA00023008"/>
    </source>
</evidence>
<accession>A0A2U3JYZ0</accession>
<dbReference type="SUPFAM" id="SSF49503">
    <property type="entry name" value="Cupredoxins"/>
    <property type="match status" value="1"/>
</dbReference>
<dbReference type="EMBL" id="OMOD01000011">
    <property type="protein sequence ID" value="SPF32654.1"/>
    <property type="molecule type" value="Genomic_DNA"/>
</dbReference>
<name>A0A2U3JYZ0_9BACT</name>
<keyword evidence="2" id="KW-0186">Copper</keyword>
<evidence type="ECO:0000259" key="3">
    <source>
        <dbReference type="Pfam" id="PF00127"/>
    </source>
</evidence>
<dbReference type="GO" id="GO:0005507">
    <property type="term" value="F:copper ion binding"/>
    <property type="evidence" value="ECO:0007669"/>
    <property type="project" value="InterPro"/>
</dbReference>
<dbReference type="InterPro" id="IPR000923">
    <property type="entry name" value="BlueCu_1"/>
</dbReference>